<organism evidence="1 2">
    <name type="scientific">Streptomyces regalis</name>
    <dbReference type="NCBI Taxonomy" id="68262"/>
    <lineage>
        <taxon>Bacteria</taxon>
        <taxon>Bacillati</taxon>
        <taxon>Actinomycetota</taxon>
        <taxon>Actinomycetes</taxon>
        <taxon>Kitasatosporales</taxon>
        <taxon>Streptomycetaceae</taxon>
        <taxon>Streptomyces</taxon>
    </lineage>
</organism>
<dbReference type="SUPFAM" id="SSF56112">
    <property type="entry name" value="Protein kinase-like (PK-like)"/>
    <property type="match status" value="1"/>
</dbReference>
<comment type="caution">
    <text evidence="1">The sequence shown here is derived from an EMBL/GenBank/DDBJ whole genome shotgun (WGS) entry which is preliminary data.</text>
</comment>
<evidence type="ECO:0008006" key="3">
    <source>
        <dbReference type="Google" id="ProtNLM"/>
    </source>
</evidence>
<dbReference type="Gene3D" id="3.90.1200.10">
    <property type="match status" value="1"/>
</dbReference>
<evidence type="ECO:0000313" key="2">
    <source>
        <dbReference type="Proteomes" id="UP000053923"/>
    </source>
</evidence>
<sequence length="271" mass="29947">MVTMRLHWNDLPTATRDAITARTGPIYATRTADKGLNSEIAATLDTRTGRVFVKGLRCDHPRAWTQHREAVINPYVAPFAPRLLWRIDDGEWNLLGFEYLDGRPADYSPSSPDLSLVAEAIITLASISAPADIELKQIEQRLADYLDDPEDAQLLRGDTLLHTDWTPDNVLIVDGAARVVDWAWPTRGAAWIDAACWVVWLISAGHTPEAAEQWAAKTPAWATASARALDVFATAQQRLWEGIAADAPDVPWKRGLADAAASWSAYRRAGR</sequence>
<accession>A0A101JH29</accession>
<reference evidence="2" key="1">
    <citation type="submission" date="2015-10" db="EMBL/GenBank/DDBJ databases">
        <authorList>
            <person name="Ju K.-S."/>
            <person name="Doroghazi J.R."/>
            <person name="Metcalf W.W."/>
        </authorList>
    </citation>
    <scope>NUCLEOTIDE SEQUENCE [LARGE SCALE GENOMIC DNA]</scope>
    <source>
        <strain evidence="2">NRRL 3151</strain>
    </source>
</reference>
<protein>
    <recommendedName>
        <fullName evidence="3">Aminoglycoside phosphotransferase</fullName>
    </recommendedName>
</protein>
<gene>
    <name evidence="1" type="ORF">ADL12_32395</name>
</gene>
<dbReference type="Proteomes" id="UP000053923">
    <property type="component" value="Unassembled WGS sequence"/>
</dbReference>
<name>A0A101JH29_9ACTN</name>
<dbReference type="EMBL" id="LLZG01000361">
    <property type="protein sequence ID" value="KUL26655.1"/>
    <property type="molecule type" value="Genomic_DNA"/>
</dbReference>
<dbReference type="InterPro" id="IPR011009">
    <property type="entry name" value="Kinase-like_dom_sf"/>
</dbReference>
<evidence type="ECO:0000313" key="1">
    <source>
        <dbReference type="EMBL" id="KUL26655.1"/>
    </source>
</evidence>
<proteinExistence type="predicted"/>
<dbReference type="AlphaFoldDB" id="A0A101JH29"/>
<dbReference type="OrthoDB" id="2570531at2"/>
<keyword evidence="2" id="KW-1185">Reference proteome</keyword>